<gene>
    <name evidence="1" type="ORF">B296_00049251</name>
</gene>
<dbReference type="EMBL" id="AMZH03023354">
    <property type="protein sequence ID" value="RRT36610.1"/>
    <property type="molecule type" value="Genomic_DNA"/>
</dbReference>
<evidence type="ECO:0000313" key="1">
    <source>
        <dbReference type="EMBL" id="RRT36610.1"/>
    </source>
</evidence>
<proteinExistence type="predicted"/>
<reference evidence="1 2" key="1">
    <citation type="journal article" date="2014" name="Agronomy (Basel)">
        <title>A Draft Genome Sequence for Ensete ventricosum, the Drought-Tolerant Tree Against Hunger.</title>
        <authorList>
            <person name="Harrison J."/>
            <person name="Moore K.A."/>
            <person name="Paszkiewicz K."/>
            <person name="Jones T."/>
            <person name="Grant M."/>
            <person name="Ambacheew D."/>
            <person name="Muzemil S."/>
            <person name="Studholme D.J."/>
        </authorList>
    </citation>
    <scope>NUCLEOTIDE SEQUENCE [LARGE SCALE GENOMIC DNA]</scope>
</reference>
<dbReference type="Proteomes" id="UP000287651">
    <property type="component" value="Unassembled WGS sequence"/>
</dbReference>
<organism evidence="1 2">
    <name type="scientific">Ensete ventricosum</name>
    <name type="common">Abyssinian banana</name>
    <name type="synonym">Musa ensete</name>
    <dbReference type="NCBI Taxonomy" id="4639"/>
    <lineage>
        <taxon>Eukaryota</taxon>
        <taxon>Viridiplantae</taxon>
        <taxon>Streptophyta</taxon>
        <taxon>Embryophyta</taxon>
        <taxon>Tracheophyta</taxon>
        <taxon>Spermatophyta</taxon>
        <taxon>Magnoliopsida</taxon>
        <taxon>Liliopsida</taxon>
        <taxon>Zingiberales</taxon>
        <taxon>Musaceae</taxon>
        <taxon>Ensete</taxon>
    </lineage>
</organism>
<evidence type="ECO:0000313" key="2">
    <source>
        <dbReference type="Proteomes" id="UP000287651"/>
    </source>
</evidence>
<accession>A0A426XAZ4</accession>
<dbReference type="AlphaFoldDB" id="A0A426XAZ4"/>
<comment type="caution">
    <text evidence="1">The sequence shown here is derived from an EMBL/GenBank/DDBJ whole genome shotgun (WGS) entry which is preliminary data.</text>
</comment>
<sequence length="110" mass="11949">MDGFAVSATVTQQKPTNKLMRRLPVMPREASSVDAAAPSFCFTPVPAPAPQTWRLPTTVHDSLAPVSFSLVLPPLHFSFNHASDTTHLVALLVDKIQCLIPPPWLSPPLL</sequence>
<protein>
    <submittedName>
        <fullName evidence="1">Uncharacterized protein</fullName>
    </submittedName>
</protein>
<name>A0A426XAZ4_ENSVE</name>